<organism evidence="1 2">
    <name type="scientific">Gymnopilus dilepis</name>
    <dbReference type="NCBI Taxonomy" id="231916"/>
    <lineage>
        <taxon>Eukaryota</taxon>
        <taxon>Fungi</taxon>
        <taxon>Dikarya</taxon>
        <taxon>Basidiomycota</taxon>
        <taxon>Agaricomycotina</taxon>
        <taxon>Agaricomycetes</taxon>
        <taxon>Agaricomycetidae</taxon>
        <taxon>Agaricales</taxon>
        <taxon>Agaricineae</taxon>
        <taxon>Hymenogastraceae</taxon>
        <taxon>Gymnopilus</taxon>
    </lineage>
</organism>
<sequence>MYHESNKGSALCSTNWRIRCADCPGKIYYPGPGETLANFDVHLKNREHRRRVSERVAASQAQAPAAAAEADATMQNLTSSFRRAFL</sequence>
<gene>
    <name evidence="1" type="ORF">CVT26_013144</name>
</gene>
<dbReference type="InParanoid" id="A0A409VWD2"/>
<dbReference type="OrthoDB" id="515064at2759"/>
<evidence type="ECO:0000313" key="2">
    <source>
        <dbReference type="Proteomes" id="UP000284706"/>
    </source>
</evidence>
<evidence type="ECO:0000313" key="1">
    <source>
        <dbReference type="EMBL" id="PPQ70557.1"/>
    </source>
</evidence>
<dbReference type="AlphaFoldDB" id="A0A409VWD2"/>
<proteinExistence type="predicted"/>
<reference evidence="1 2" key="1">
    <citation type="journal article" date="2018" name="Evol. Lett.">
        <title>Horizontal gene cluster transfer increased hallucinogenic mushroom diversity.</title>
        <authorList>
            <person name="Reynolds H.T."/>
            <person name="Vijayakumar V."/>
            <person name="Gluck-Thaler E."/>
            <person name="Korotkin H.B."/>
            <person name="Matheny P.B."/>
            <person name="Slot J.C."/>
        </authorList>
    </citation>
    <scope>NUCLEOTIDE SEQUENCE [LARGE SCALE GENOMIC DNA]</scope>
    <source>
        <strain evidence="1 2">SRW20</strain>
    </source>
</reference>
<dbReference type="Proteomes" id="UP000284706">
    <property type="component" value="Unassembled WGS sequence"/>
</dbReference>
<comment type="caution">
    <text evidence="1">The sequence shown here is derived from an EMBL/GenBank/DDBJ whole genome shotgun (WGS) entry which is preliminary data.</text>
</comment>
<accession>A0A409VWD2</accession>
<keyword evidence="2" id="KW-1185">Reference proteome</keyword>
<name>A0A409VWD2_9AGAR</name>
<dbReference type="STRING" id="231916.A0A409VWD2"/>
<protein>
    <submittedName>
        <fullName evidence="1">Uncharacterized protein</fullName>
    </submittedName>
</protein>
<dbReference type="EMBL" id="NHYE01005537">
    <property type="protein sequence ID" value="PPQ70557.1"/>
    <property type="molecule type" value="Genomic_DNA"/>
</dbReference>